<evidence type="ECO:0000256" key="7">
    <source>
        <dbReference type="ARBA" id="ARBA00023034"/>
    </source>
</evidence>
<dbReference type="SUPFAM" id="SSF53448">
    <property type="entry name" value="Nucleotide-diphospho-sugar transferases"/>
    <property type="match status" value="1"/>
</dbReference>
<dbReference type="PANTHER" id="PTHR31646:SF1">
    <property type="entry name" value="ALPHA-1,2-MANNOSYLTRANSFERASE MNN2"/>
    <property type="match status" value="1"/>
</dbReference>
<feature type="region of interest" description="Disordered" evidence="9">
    <location>
        <begin position="1"/>
        <end position="39"/>
    </location>
</feature>
<comment type="subcellular location">
    <subcellularLocation>
        <location evidence="1">Golgi apparatus membrane</location>
        <topology evidence="1">Single-pass type II membrane protein</topology>
    </subcellularLocation>
</comment>
<keyword evidence="6" id="KW-1133">Transmembrane helix</keyword>
<evidence type="ECO:0000256" key="4">
    <source>
        <dbReference type="ARBA" id="ARBA00022692"/>
    </source>
</evidence>
<dbReference type="OrthoDB" id="430354at2759"/>
<dbReference type="PANTHER" id="PTHR31646">
    <property type="entry name" value="ALPHA-1,2-MANNOSYLTRANSFERASE MNN2"/>
    <property type="match status" value="1"/>
</dbReference>
<dbReference type="AlphaFoldDB" id="A0A9P7B4R6"/>
<keyword evidence="7" id="KW-0333">Golgi apparatus</keyword>
<comment type="caution">
    <text evidence="10">The sequence shown here is derived from an EMBL/GenBank/DDBJ whole genome shotgun (WGS) entry which is preliminary data.</text>
</comment>
<name>A0A9P7B4R6_RHOMI</name>
<dbReference type="Proteomes" id="UP000777482">
    <property type="component" value="Unassembled WGS sequence"/>
</dbReference>
<keyword evidence="11" id="KW-1185">Reference proteome</keyword>
<proteinExistence type="inferred from homology"/>
<evidence type="ECO:0008006" key="12">
    <source>
        <dbReference type="Google" id="ProtNLM"/>
    </source>
</evidence>
<evidence type="ECO:0000256" key="5">
    <source>
        <dbReference type="ARBA" id="ARBA00022968"/>
    </source>
</evidence>
<evidence type="ECO:0000256" key="1">
    <source>
        <dbReference type="ARBA" id="ARBA00004323"/>
    </source>
</evidence>
<evidence type="ECO:0000313" key="10">
    <source>
        <dbReference type="EMBL" id="KAG0659286.1"/>
    </source>
</evidence>
<dbReference type="Gene3D" id="3.40.50.1220">
    <property type="entry name" value="TPP-binding domain"/>
    <property type="match status" value="1"/>
</dbReference>
<evidence type="ECO:0000256" key="8">
    <source>
        <dbReference type="ARBA" id="ARBA00023136"/>
    </source>
</evidence>
<feature type="compositionally biased region" description="Pro residues" evidence="9">
    <location>
        <begin position="1"/>
        <end position="11"/>
    </location>
</feature>
<evidence type="ECO:0000256" key="3">
    <source>
        <dbReference type="ARBA" id="ARBA00022679"/>
    </source>
</evidence>
<dbReference type="GO" id="GO:0046354">
    <property type="term" value="P:mannan biosynthetic process"/>
    <property type="evidence" value="ECO:0007669"/>
    <property type="project" value="TreeGrafter"/>
</dbReference>
<gene>
    <name evidence="10" type="ORF">C6P46_005216</name>
</gene>
<keyword evidence="4" id="KW-0812">Transmembrane</keyword>
<dbReference type="InterPro" id="IPR029044">
    <property type="entry name" value="Nucleotide-diphossugar_trans"/>
</dbReference>
<dbReference type="Pfam" id="PF11051">
    <property type="entry name" value="Mannosyl_trans3"/>
    <property type="match status" value="2"/>
</dbReference>
<protein>
    <recommendedName>
        <fullName evidence="12">Mannosyltransferase putative-domain-containing protein</fullName>
    </recommendedName>
</protein>
<reference evidence="10 11" key="1">
    <citation type="submission" date="2020-11" db="EMBL/GenBank/DDBJ databases">
        <title>Kefir isolates.</title>
        <authorList>
            <person name="Marcisauskas S."/>
            <person name="Kim Y."/>
            <person name="Blasche S."/>
        </authorList>
    </citation>
    <scope>NUCLEOTIDE SEQUENCE [LARGE SCALE GENOMIC DNA]</scope>
    <source>
        <strain evidence="10 11">KR</strain>
    </source>
</reference>
<keyword evidence="5" id="KW-0735">Signal-anchor</keyword>
<dbReference type="EMBL" id="PUHQ01000055">
    <property type="protein sequence ID" value="KAG0659286.1"/>
    <property type="molecule type" value="Genomic_DNA"/>
</dbReference>
<accession>A0A9P7B4R6</accession>
<evidence type="ECO:0000313" key="11">
    <source>
        <dbReference type="Proteomes" id="UP000777482"/>
    </source>
</evidence>
<organism evidence="10 11">
    <name type="scientific">Rhodotorula mucilaginosa</name>
    <name type="common">Yeast</name>
    <name type="synonym">Rhodotorula rubra</name>
    <dbReference type="NCBI Taxonomy" id="5537"/>
    <lineage>
        <taxon>Eukaryota</taxon>
        <taxon>Fungi</taxon>
        <taxon>Dikarya</taxon>
        <taxon>Basidiomycota</taxon>
        <taxon>Pucciniomycotina</taxon>
        <taxon>Microbotryomycetes</taxon>
        <taxon>Sporidiobolales</taxon>
        <taxon>Sporidiobolaceae</taxon>
        <taxon>Rhodotorula</taxon>
    </lineage>
</organism>
<keyword evidence="3" id="KW-0808">Transferase</keyword>
<sequence>MAQQQAPPPLWPVNYQDLSDDDDDDGTSSSSDNSQRVQESLGHDTLWANASEAPPTAFSEDQVADMHEFLKERGLFAFLSEYLDRKQVAPNALLLAFGVRVRPETPLMDQLRMLKIACTRVLRDRERLSAYNSPHDVVDLLRTKKRILILTGAGVSPLLSSDWFSSAPTSASPTWLSPQRFAAERKPILALVATLILVTLLLATGRKPAAGVAAAVSSLTGITRNAIVQATLAQVEQDGFPLAPSQCPQPRTTTYRLRSENLRFAPSQDWISPSPALPRSADLNDRLEAWLASPVGTSKTWTAFNSLTCGNPSVRREQNQLHFRNNLEFWNAIDEDRVGELRRELVGVLRVAQRDGRLAQVVPDSDAPKQGIVWTAGNADTFDRVLVSLRLLRKSYNSSLPALIFHFPSESPSQAQLAEFATLDAHVSSLTSLDKAGGGRTKSFHLKGAALVEATKRFDDVLMLDSDNIPVRDPAFLFDSVEFKELGAVFWPDYWKDQPENAIWSILGVQCRDEFTIEAGQVLLRKSDHLDAILLVEYMLRDWEFWFQLSDGDKDLFRYAFLALRKRWAVPARHLSTASWLDRNALGGDKSDRFAGHTMLQYGLASEAGGNKPRPLFVHANLLKRITADLHNGNTFGRTLQLRLPQTDASATQTSDFVFHCDYLANIDPLTGIGLRHSDDATNPPRWVREQALLSRGLETRFFDGHRGFAYVLAIENVWKDEFLFLDREVFTEELMSEVEMQRWRELVRRDQGRVARCGDEEDLRETGRLVGKENDWMEVVDWADDPDLAGFEDRFYSVGGGRAGGLGFRK</sequence>
<dbReference type="InterPro" id="IPR022751">
    <property type="entry name" value="Alpha_mannosyltransferase"/>
</dbReference>
<evidence type="ECO:0000256" key="2">
    <source>
        <dbReference type="ARBA" id="ARBA00009105"/>
    </source>
</evidence>
<keyword evidence="8" id="KW-0472">Membrane</keyword>
<comment type="similarity">
    <text evidence="2">Belongs to the MNN1/MNT family.</text>
</comment>
<dbReference type="GO" id="GO:0000026">
    <property type="term" value="F:alpha-1,2-mannosyltransferase activity"/>
    <property type="evidence" value="ECO:0007669"/>
    <property type="project" value="TreeGrafter"/>
</dbReference>
<evidence type="ECO:0000256" key="6">
    <source>
        <dbReference type="ARBA" id="ARBA00022989"/>
    </source>
</evidence>
<dbReference type="GO" id="GO:0000139">
    <property type="term" value="C:Golgi membrane"/>
    <property type="evidence" value="ECO:0007669"/>
    <property type="project" value="UniProtKB-SubCell"/>
</dbReference>
<evidence type="ECO:0000256" key="9">
    <source>
        <dbReference type="SAM" id="MobiDB-lite"/>
    </source>
</evidence>